<dbReference type="SUPFAM" id="SSF82199">
    <property type="entry name" value="SET domain"/>
    <property type="match status" value="1"/>
</dbReference>
<dbReference type="PANTHER" id="PTHR13271">
    <property type="entry name" value="UNCHARACTERIZED PUTATIVE METHYLTRANSFERASE"/>
    <property type="match status" value="1"/>
</dbReference>
<proteinExistence type="predicted"/>
<sequence>MTSADLDLCVEWAKRNGAYINDKVKFVRDDKLGILAFVSEPVNTEEELISIPKKLLITGEKSLRFFKLDKSITKNPNALLQLYLANLVYEKSPSEDRTFFQPYLNILPGIKSVNSPYFWSSNELDLFKGTDILVKIKRNLTKLVDEWYAVVSEVQAIDAADEAFYQALKGNPSLDIHDHIRSFANIEWHSFPAYLWSHYIFTSRAFPHLLLGKENLKDLNQAFLFPIVDLLNHGNGKKVKWLYSKEKDSVAFSTSEKLNAKDELFNNYGDKSNEELLLGYGFCLEKNDFDESTITLRLPANVISDAQSHGISLNSDDIIENSVNFHLSCTEALPESLVSLFAFICKLTSEKSVTTRSTLEGLDKLLEILEQKLEFFKKASKISSTSVKNPQVIKQAKIYLSTQRKIFQVACDAIPKKQKEMLKTAKPLSFKSIIKTDRQFADSLLISFGMNGYEGIVNKNFVQQALLLWIIRAANGDSGVDVSSKLISDCFADVKSSIVITKEDVQEYMSLYKSLMPDLASKIPEVYGYGDWGIKQFIIAGTVIDRLVWTRSLNREAFFFEKN</sequence>
<dbReference type="InterPro" id="IPR050600">
    <property type="entry name" value="SETD3_SETD6_MTase"/>
</dbReference>
<dbReference type="Proteomes" id="UP000190831">
    <property type="component" value="Chromosome D"/>
</dbReference>
<dbReference type="OMA" id="WGIRQFI"/>
<evidence type="ECO:0000313" key="1">
    <source>
        <dbReference type="EMBL" id="SCW00899.1"/>
    </source>
</evidence>
<keyword evidence="2" id="KW-1185">Reference proteome</keyword>
<reference evidence="1 2" key="1">
    <citation type="submission" date="2016-03" db="EMBL/GenBank/DDBJ databases">
        <authorList>
            <person name="Devillers H."/>
        </authorList>
    </citation>
    <scope>NUCLEOTIDE SEQUENCE [LARGE SCALE GENOMIC DNA]</scope>
    <source>
        <strain evidence="1">CBS 6772</strain>
    </source>
</reference>
<name>A0A1G4MAU6_LACFM</name>
<dbReference type="GO" id="GO:0005634">
    <property type="term" value="C:nucleus"/>
    <property type="evidence" value="ECO:0007669"/>
    <property type="project" value="TreeGrafter"/>
</dbReference>
<dbReference type="PANTHER" id="PTHR13271:SF147">
    <property type="entry name" value="PROTEIN-LYSINE N-METHYLTRANSFERASE EFM1-RELATED"/>
    <property type="match status" value="1"/>
</dbReference>
<dbReference type="STRING" id="4955.A0A1G4MAU6"/>
<organism evidence="1 2">
    <name type="scientific">Lachancea fermentati</name>
    <name type="common">Zygosaccharomyces fermentati</name>
    <dbReference type="NCBI Taxonomy" id="4955"/>
    <lineage>
        <taxon>Eukaryota</taxon>
        <taxon>Fungi</taxon>
        <taxon>Dikarya</taxon>
        <taxon>Ascomycota</taxon>
        <taxon>Saccharomycotina</taxon>
        <taxon>Saccharomycetes</taxon>
        <taxon>Saccharomycetales</taxon>
        <taxon>Saccharomycetaceae</taxon>
        <taxon>Lachancea</taxon>
    </lineage>
</organism>
<dbReference type="AlphaFoldDB" id="A0A1G4MAU6"/>
<dbReference type="Gene3D" id="3.90.1410.10">
    <property type="entry name" value="set domain protein methyltransferase, domain 1"/>
    <property type="match status" value="1"/>
</dbReference>
<dbReference type="OrthoDB" id="42889at2759"/>
<evidence type="ECO:0000313" key="2">
    <source>
        <dbReference type="Proteomes" id="UP000190831"/>
    </source>
</evidence>
<dbReference type="GO" id="GO:0016279">
    <property type="term" value="F:protein-lysine N-methyltransferase activity"/>
    <property type="evidence" value="ECO:0007669"/>
    <property type="project" value="TreeGrafter"/>
</dbReference>
<gene>
    <name evidence="1" type="ORF">LAFE_0D00584G</name>
</gene>
<accession>A0A1G4MAU6</accession>
<dbReference type="InterPro" id="IPR046341">
    <property type="entry name" value="SET_dom_sf"/>
</dbReference>
<dbReference type="EMBL" id="LT598492">
    <property type="protein sequence ID" value="SCW00899.1"/>
    <property type="molecule type" value="Genomic_DNA"/>
</dbReference>
<protein>
    <submittedName>
        <fullName evidence="1">LAFE_0D00584g1_1</fullName>
    </submittedName>
</protein>